<name>A0A8R2NMP1_ACYPI</name>
<dbReference type="GeneID" id="107882933"/>
<dbReference type="OrthoDB" id="6598138at2759"/>
<dbReference type="Proteomes" id="UP000007819">
    <property type="component" value="Chromosome A1"/>
</dbReference>
<dbReference type="InterPro" id="IPR025398">
    <property type="entry name" value="DUF4371"/>
</dbReference>
<dbReference type="RefSeq" id="XP_029342161.1">
    <property type="nucleotide sequence ID" value="XM_029486301.1"/>
</dbReference>
<dbReference type="AlphaFoldDB" id="A0A8R2NMP1"/>
<evidence type="ECO:0000313" key="2">
    <source>
        <dbReference type="EnsemblMetazoa" id="XP_029342161.1"/>
    </source>
</evidence>
<evidence type="ECO:0000259" key="1">
    <source>
        <dbReference type="Pfam" id="PF14291"/>
    </source>
</evidence>
<dbReference type="KEGG" id="api:107882933"/>
<sequence length="397" mass="45301">MKRTTLDYFFKPQEKKSNIYVEIEDIENALGNTSIIDEKNLETCVDDISLFSNTAKTLTDEEKIKIKFNKAYSKIRQGGYCKYYVAFAKYGRIGNQLLGQLVVNPFKNYKDALQISGLTKKYHIDAVLDAENVLDVYEKRKVPIIQQIDNDGVIQIQENRKRLVPIIQCILLCGREDISLRGHRDHGQIDISDDRRYGGNFRAILKFRAKGDGYLKTVLEGPVNMSECFSVMADETTDISTTEQLYSICVRYVDSKNVLDEHFLQFFSMHSLIGKDLATSILRGLSDCGINCEFMYSQGYDRASNMAGEFKGVQKIINDQFPKALYIHCSAHSLNLAVSSSSNIRPIRNCLGIVEKLHAFFNTPKRNNVLQNKIEKADHSPNITTLKRLCATRWVQR</sequence>
<reference evidence="2" key="2">
    <citation type="submission" date="2022-06" db="UniProtKB">
        <authorList>
            <consortium name="EnsemblMetazoa"/>
        </authorList>
    </citation>
    <scope>IDENTIFICATION</scope>
</reference>
<evidence type="ECO:0000313" key="3">
    <source>
        <dbReference type="Proteomes" id="UP000007819"/>
    </source>
</evidence>
<dbReference type="PANTHER" id="PTHR45749">
    <property type="match status" value="1"/>
</dbReference>
<proteinExistence type="predicted"/>
<accession>A0A8R2NMP1</accession>
<protein>
    <recommendedName>
        <fullName evidence="1">DUF4371 domain-containing protein</fullName>
    </recommendedName>
</protein>
<organism evidence="2 3">
    <name type="scientific">Acyrthosiphon pisum</name>
    <name type="common">Pea aphid</name>
    <dbReference type="NCBI Taxonomy" id="7029"/>
    <lineage>
        <taxon>Eukaryota</taxon>
        <taxon>Metazoa</taxon>
        <taxon>Ecdysozoa</taxon>
        <taxon>Arthropoda</taxon>
        <taxon>Hexapoda</taxon>
        <taxon>Insecta</taxon>
        <taxon>Pterygota</taxon>
        <taxon>Neoptera</taxon>
        <taxon>Paraneoptera</taxon>
        <taxon>Hemiptera</taxon>
        <taxon>Sternorrhyncha</taxon>
        <taxon>Aphidomorpha</taxon>
        <taxon>Aphidoidea</taxon>
        <taxon>Aphididae</taxon>
        <taxon>Macrosiphini</taxon>
        <taxon>Acyrthosiphon</taxon>
    </lineage>
</organism>
<dbReference type="SUPFAM" id="SSF53098">
    <property type="entry name" value="Ribonuclease H-like"/>
    <property type="match status" value="1"/>
</dbReference>
<reference evidence="3" key="1">
    <citation type="submission" date="2010-06" db="EMBL/GenBank/DDBJ databases">
        <authorList>
            <person name="Jiang H."/>
            <person name="Abraham K."/>
            <person name="Ali S."/>
            <person name="Alsbrooks S.L."/>
            <person name="Anim B.N."/>
            <person name="Anosike U.S."/>
            <person name="Attaway T."/>
            <person name="Bandaranaike D.P."/>
            <person name="Battles P.K."/>
            <person name="Bell S.N."/>
            <person name="Bell A.V."/>
            <person name="Beltran B."/>
            <person name="Bickham C."/>
            <person name="Bustamante Y."/>
            <person name="Caleb T."/>
            <person name="Canada A."/>
            <person name="Cardenas V."/>
            <person name="Carter K."/>
            <person name="Chacko J."/>
            <person name="Chandrabose M.N."/>
            <person name="Chavez D."/>
            <person name="Chavez A."/>
            <person name="Chen L."/>
            <person name="Chu H.-S."/>
            <person name="Claassen K.J."/>
            <person name="Cockrell R."/>
            <person name="Collins M."/>
            <person name="Cooper J.A."/>
            <person name="Cree A."/>
            <person name="Curry S.M."/>
            <person name="Da Y."/>
            <person name="Dao M.D."/>
            <person name="Das B."/>
            <person name="Davila M.-L."/>
            <person name="Davy-Carroll L."/>
            <person name="Denson S."/>
            <person name="Dinh H."/>
            <person name="Ebong V.E."/>
            <person name="Edwards J.R."/>
            <person name="Egan A."/>
            <person name="El-Daye J."/>
            <person name="Escobedo L."/>
            <person name="Fernandez S."/>
            <person name="Fernando P.R."/>
            <person name="Flagg N."/>
            <person name="Forbes L.D."/>
            <person name="Fowler R.G."/>
            <person name="Fu Q."/>
            <person name="Gabisi R.A."/>
            <person name="Ganer J."/>
            <person name="Garbino Pronczuk A."/>
            <person name="Garcia R.M."/>
            <person name="Garner T."/>
            <person name="Garrett T.E."/>
            <person name="Gonzalez D.A."/>
            <person name="Hamid H."/>
            <person name="Hawkins E.S."/>
            <person name="Hirani K."/>
            <person name="Hogues M.E."/>
            <person name="Hollins B."/>
            <person name="Hsiao C.-H."/>
            <person name="Jabil R."/>
            <person name="James M.L."/>
            <person name="Jhangiani S.N."/>
            <person name="Johnson B."/>
            <person name="Johnson Q."/>
            <person name="Joshi V."/>
            <person name="Kalu J.B."/>
            <person name="Kam C."/>
            <person name="Kashfia A."/>
            <person name="Keebler J."/>
            <person name="Kisamo H."/>
            <person name="Kovar C.L."/>
            <person name="Lago L.A."/>
            <person name="Lai C.-Y."/>
            <person name="Laidlaw J."/>
            <person name="Lara F."/>
            <person name="Le T.-K."/>
            <person name="Lee S.L."/>
            <person name="Legall F.H."/>
            <person name="Lemon S.J."/>
            <person name="Lewis L.R."/>
            <person name="Li B."/>
            <person name="Liu Y."/>
            <person name="Liu Y.-S."/>
            <person name="Lopez J."/>
            <person name="Lozado R.J."/>
            <person name="Lu J."/>
            <person name="Madu R.C."/>
            <person name="Maheshwari M."/>
            <person name="Maheshwari R."/>
            <person name="Malloy K."/>
            <person name="Martinez E."/>
            <person name="Mathew T."/>
            <person name="Mercado I.C."/>
            <person name="Mercado C."/>
            <person name="Meyer B."/>
            <person name="Montgomery K."/>
            <person name="Morgan M.B."/>
            <person name="Munidasa M."/>
            <person name="Nazareth L.V."/>
            <person name="Nelson J."/>
            <person name="Ng B.M."/>
            <person name="Nguyen N.B."/>
            <person name="Nguyen P.Q."/>
            <person name="Nguyen T."/>
            <person name="Obregon M."/>
            <person name="Okwuonu G.O."/>
            <person name="Onwere C.G."/>
            <person name="Orozco G."/>
            <person name="Parra A."/>
            <person name="Patel S."/>
            <person name="Patil S."/>
            <person name="Perez A."/>
            <person name="Perez Y."/>
            <person name="Pham C."/>
            <person name="Primus E.L."/>
            <person name="Pu L.-L."/>
            <person name="Puazo M."/>
            <person name="Qin X."/>
            <person name="Quiroz J.B."/>
            <person name="Reese J."/>
            <person name="Richards S."/>
            <person name="Rives C.M."/>
            <person name="Robberts R."/>
            <person name="Ruiz S.J."/>
            <person name="Ruiz M.J."/>
            <person name="Santibanez J."/>
            <person name="Schneider B.W."/>
            <person name="Sisson I."/>
            <person name="Smith M."/>
            <person name="Sodergren E."/>
            <person name="Song X.-Z."/>
            <person name="Song B.B."/>
            <person name="Summersgill H."/>
            <person name="Thelus R."/>
            <person name="Thornton R.D."/>
            <person name="Trejos Z.Y."/>
            <person name="Usmani K."/>
            <person name="Vattathil S."/>
            <person name="Villasana D."/>
            <person name="Walker D.L."/>
            <person name="Wang S."/>
            <person name="Wang K."/>
            <person name="White C.S."/>
            <person name="Williams A.C."/>
            <person name="Williamson J."/>
            <person name="Wilson K."/>
            <person name="Woghiren I.O."/>
            <person name="Woodworth J.R."/>
            <person name="Worley K.C."/>
            <person name="Wright R.A."/>
            <person name="Wu W."/>
            <person name="Young L."/>
            <person name="Zhang L."/>
            <person name="Zhang J."/>
            <person name="Zhu Y."/>
            <person name="Muzny D.M."/>
            <person name="Weinstock G."/>
            <person name="Gibbs R.A."/>
        </authorList>
    </citation>
    <scope>NUCLEOTIDE SEQUENCE [LARGE SCALE GENOMIC DNA]</scope>
    <source>
        <strain evidence="3">LSR1</strain>
    </source>
</reference>
<dbReference type="InterPro" id="IPR012337">
    <property type="entry name" value="RNaseH-like_sf"/>
</dbReference>
<dbReference type="EnsemblMetazoa" id="XM_029486301.1">
    <property type="protein sequence ID" value="XP_029342161.1"/>
    <property type="gene ID" value="LOC107882933"/>
</dbReference>
<feature type="domain" description="DUF4371" evidence="1">
    <location>
        <begin position="227"/>
        <end position="312"/>
    </location>
</feature>
<dbReference type="Pfam" id="PF14291">
    <property type="entry name" value="DUF4371"/>
    <property type="match status" value="1"/>
</dbReference>
<dbReference type="PANTHER" id="PTHR45749:SF21">
    <property type="entry name" value="DUF4371 DOMAIN-CONTAINING PROTEIN"/>
    <property type="match status" value="1"/>
</dbReference>
<keyword evidence="3" id="KW-1185">Reference proteome</keyword>